<gene>
    <name evidence="4" type="ORF">AcdelDRAFT_2662</name>
</gene>
<dbReference type="InterPro" id="IPR029151">
    <property type="entry name" value="Sensor-like_sf"/>
</dbReference>
<sequence>MDTLRDPTAEPAPPGHAAFHDPATALPWWRRITVRFEVLIASVVVAAMVLLTGLMAYQLGTSARQAIMAASDDSAHRISQVISERVHRIVDPADATLRLLAFDPVASASTLAARLRRLPVLTRLLQQNTLLSAVYVGYSDGQFLLVRPLHHPALRTKLGAPPEAAYLVQSRARERGAAGPLAGRWSFYDAQLRLLSTSIRADYLYDPRTRPWYTEAEQTGRQILTNPYVFFTTQEVGVTLSQPSDEGRAVMGLDVALTDLGREVGDLRLMPRTEIAVVDENHRVLAYPDMSRVLQSDGDHTSMRSLAELGVPSLRAVHELDVQPQESRRFFAQGEEWLGQVQPLESMRWRGLHLLMAIPTAELLADLNRDLRRQVWMSFGFIVLLLPLGWMAGRRVGRSLTGLAVQARALARFDFQRPQRRVSPVREVRALGQVMDRMSDTVQAFLHITRHISAESRLELMLSNVLYELVQVTSCTGGAVYLVNAGRTGLDRTARHCEDPDALWRFPDHLAMAHFIHNTDRQAGDEEALPEEPPQRVLRVQLRTRDGQPLGLLVLRYAHDRRQDDGNFRAFVERLSGTLSVAIETRSLIEGQRKLLDGVIRLLADAIDAKSPYTGGHCERVPQLAEALMQRICEAREGPFAQVSMTESERYEFRLGAWLHDCGKVTSPEHIIDKATKLKALYNRIHEVRMRFEVLWRDAEIDYWQQHVAGVDPARLQRGLLLRREQLQEEFAFVARCNVGGEFMADADVQRLQAIGRTVWQRHFDDRLGLSQAESARLADVPPRTLPAHEFLLADKPEHIVPWGARRPPVEAGNPANKWGFDMVLPAQQAHLGELHNLSLRRGTLTAEDRFRINDHIVQTIIMLSGLPFPAELARVPSIAGSHHEKLDGTGYPRRLKADALTLADRVMTLADVFEALTAADRPYKPAKTISESLAIMAGMVREQHIDAQVFRFFLESGVWRDYAERFLRPAQRDTVDLEALAQMATPHPPQPLKAEETHVAGA</sequence>
<dbReference type="PANTHER" id="PTHR45228">
    <property type="entry name" value="CYCLIC DI-GMP PHOSPHODIESTERASE TM_0186-RELATED"/>
    <property type="match status" value="1"/>
</dbReference>
<name>C5T6Y2_ACIDE</name>
<dbReference type="SUPFAM" id="SSF55781">
    <property type="entry name" value="GAF domain-like"/>
    <property type="match status" value="1"/>
</dbReference>
<evidence type="ECO:0000313" key="5">
    <source>
        <dbReference type="Proteomes" id="UP000003856"/>
    </source>
</evidence>
<dbReference type="GO" id="GO:0008081">
    <property type="term" value="F:phosphoric diester hydrolase activity"/>
    <property type="evidence" value="ECO:0007669"/>
    <property type="project" value="UniProtKB-ARBA"/>
</dbReference>
<dbReference type="InterPro" id="IPR052020">
    <property type="entry name" value="Cyclic_di-GMP/3'3'-cGAMP_PDE"/>
</dbReference>
<dbReference type="Pfam" id="PF13487">
    <property type="entry name" value="HD_5"/>
    <property type="match status" value="1"/>
</dbReference>
<keyword evidence="5" id="KW-1185">Reference proteome</keyword>
<dbReference type="RefSeq" id="WP_005797431.1">
    <property type="nucleotide sequence ID" value="NZ_ACQT01000098.1"/>
</dbReference>
<dbReference type="InterPro" id="IPR003607">
    <property type="entry name" value="HD/PDEase_dom"/>
</dbReference>
<feature type="domain" description="HD-GYP" evidence="3">
    <location>
        <begin position="764"/>
        <end position="969"/>
    </location>
</feature>
<proteinExistence type="predicted"/>
<keyword evidence="4" id="KW-0378">Hydrolase</keyword>
<dbReference type="CDD" id="cd00077">
    <property type="entry name" value="HDc"/>
    <property type="match status" value="1"/>
</dbReference>
<feature type="transmembrane region" description="Helical" evidence="1">
    <location>
        <begin position="38"/>
        <end position="57"/>
    </location>
</feature>
<protein>
    <submittedName>
        <fullName evidence="4">Putative metal dependent phosphohydrolase</fullName>
    </submittedName>
</protein>
<keyword evidence="1" id="KW-0472">Membrane</keyword>
<dbReference type="PANTHER" id="PTHR45228:SF5">
    <property type="entry name" value="CYCLIC DI-GMP PHOSPHODIESTERASE VC_1348-RELATED"/>
    <property type="match status" value="1"/>
</dbReference>
<dbReference type="GO" id="GO:0016020">
    <property type="term" value="C:membrane"/>
    <property type="evidence" value="ECO:0007669"/>
    <property type="project" value="InterPro"/>
</dbReference>
<comment type="caution">
    <text evidence="4">The sequence shown here is derived from an EMBL/GenBank/DDBJ whole genome shotgun (WGS) entry which is preliminary data.</text>
</comment>
<dbReference type="Proteomes" id="UP000003856">
    <property type="component" value="Unassembled WGS sequence"/>
</dbReference>
<dbReference type="InterPro" id="IPR029016">
    <property type="entry name" value="GAF-like_dom_sf"/>
</dbReference>
<dbReference type="SUPFAM" id="SSF109604">
    <property type="entry name" value="HD-domain/PDEase-like"/>
    <property type="match status" value="2"/>
</dbReference>
<dbReference type="InterPro" id="IPR003018">
    <property type="entry name" value="GAF"/>
</dbReference>
<organism evidence="4 5">
    <name type="scientific">Acidovorax delafieldii 2AN</name>
    <dbReference type="NCBI Taxonomy" id="573060"/>
    <lineage>
        <taxon>Bacteria</taxon>
        <taxon>Pseudomonadati</taxon>
        <taxon>Pseudomonadota</taxon>
        <taxon>Betaproteobacteria</taxon>
        <taxon>Burkholderiales</taxon>
        <taxon>Comamonadaceae</taxon>
        <taxon>Acidovorax</taxon>
    </lineage>
</organism>
<dbReference type="OrthoDB" id="9774747at2"/>
<dbReference type="InterPro" id="IPR037522">
    <property type="entry name" value="HD_GYP_dom"/>
</dbReference>
<dbReference type="Gene3D" id="3.30.450.20">
    <property type="entry name" value="PAS domain"/>
    <property type="match status" value="1"/>
</dbReference>
<dbReference type="GO" id="GO:0007165">
    <property type="term" value="P:signal transduction"/>
    <property type="evidence" value="ECO:0007669"/>
    <property type="project" value="InterPro"/>
</dbReference>
<evidence type="ECO:0000259" key="3">
    <source>
        <dbReference type="PROSITE" id="PS51832"/>
    </source>
</evidence>
<dbReference type="PROSITE" id="PS50885">
    <property type="entry name" value="HAMP"/>
    <property type="match status" value="1"/>
</dbReference>
<dbReference type="Gene3D" id="3.30.450.40">
    <property type="match status" value="1"/>
</dbReference>
<dbReference type="PATRIC" id="fig|573060.9.peg.2411"/>
<keyword evidence="1" id="KW-0812">Transmembrane</keyword>
<dbReference type="Gene3D" id="1.10.3210.10">
    <property type="entry name" value="Hypothetical protein af1432"/>
    <property type="match status" value="2"/>
</dbReference>
<dbReference type="SUPFAM" id="SSF103190">
    <property type="entry name" value="Sensory domain-like"/>
    <property type="match status" value="1"/>
</dbReference>
<dbReference type="InterPro" id="IPR003660">
    <property type="entry name" value="HAMP_dom"/>
</dbReference>
<evidence type="ECO:0000313" key="4">
    <source>
        <dbReference type="EMBL" id="EER59763.1"/>
    </source>
</evidence>
<dbReference type="SMART" id="SM00065">
    <property type="entry name" value="GAF"/>
    <property type="match status" value="1"/>
</dbReference>
<evidence type="ECO:0000256" key="1">
    <source>
        <dbReference type="SAM" id="Phobius"/>
    </source>
</evidence>
<dbReference type="Pfam" id="PF13492">
    <property type="entry name" value="GAF_3"/>
    <property type="match status" value="1"/>
</dbReference>
<feature type="domain" description="HAMP" evidence="2">
    <location>
        <begin position="394"/>
        <end position="447"/>
    </location>
</feature>
<dbReference type="CDD" id="cd12913">
    <property type="entry name" value="PDC1_MCP_like"/>
    <property type="match status" value="1"/>
</dbReference>
<reference evidence="4 5" key="1">
    <citation type="submission" date="2009-05" db="EMBL/GenBank/DDBJ databases">
        <title>The draft genome of Acidovorax delafieldii 2AN.</title>
        <authorList>
            <consortium name="US DOE Joint Genome Institute (JGI-PGF)"/>
            <person name="Lucas S."/>
            <person name="Copeland A."/>
            <person name="Lapidus A."/>
            <person name="Glavina del Rio T."/>
            <person name="Tice H."/>
            <person name="Bruce D."/>
            <person name="Goodwin L."/>
            <person name="Pitluck S."/>
            <person name="Larimer F."/>
            <person name="Land M.L."/>
            <person name="Hauser L."/>
            <person name="Shelobolina E.S."/>
            <person name="Picardal F."/>
            <person name="Roden E."/>
            <person name="Emerson D."/>
        </authorList>
    </citation>
    <scope>NUCLEOTIDE SEQUENCE [LARGE SCALE GENOMIC DNA]</scope>
    <source>
        <strain evidence="4 5">2AN</strain>
    </source>
</reference>
<evidence type="ECO:0000259" key="2">
    <source>
        <dbReference type="PROSITE" id="PS50885"/>
    </source>
</evidence>
<dbReference type="PROSITE" id="PS51832">
    <property type="entry name" value="HD_GYP"/>
    <property type="match status" value="1"/>
</dbReference>
<dbReference type="EMBL" id="ACQT01000098">
    <property type="protein sequence ID" value="EER59763.1"/>
    <property type="molecule type" value="Genomic_DNA"/>
</dbReference>
<keyword evidence="1" id="KW-1133">Transmembrane helix</keyword>
<accession>C5T6Y2</accession>
<dbReference type="AlphaFoldDB" id="C5T6Y2"/>